<keyword evidence="3 4" id="KW-0119">Carbohydrate metabolism</keyword>
<dbReference type="GO" id="GO:0046872">
    <property type="term" value="F:metal ion binding"/>
    <property type="evidence" value="ECO:0007669"/>
    <property type="project" value="UniProtKB-KW"/>
</dbReference>
<dbReference type="InterPro" id="IPR036237">
    <property type="entry name" value="Xyl_isomerase-like_sf"/>
</dbReference>
<dbReference type="AlphaFoldDB" id="A0AAD9IW94"/>
<keyword evidence="2 4" id="KW-0413">Isomerase</keyword>
<dbReference type="PANTHER" id="PTHR48306:SF1">
    <property type="entry name" value="XYLOSE ISOMERASE"/>
    <property type="match status" value="1"/>
</dbReference>
<comment type="caution">
    <text evidence="5">The sequence shown here is derived from an EMBL/GenBank/DDBJ whole genome shotgun (WGS) entry which is preliminary data.</text>
</comment>
<dbReference type="Proteomes" id="UP001208570">
    <property type="component" value="Unassembled WGS sequence"/>
</dbReference>
<dbReference type="PROSITE" id="PS51415">
    <property type="entry name" value="XYLOSE_ISOMERASE"/>
    <property type="match status" value="3"/>
</dbReference>
<dbReference type="EC" id="5.3.1.5" evidence="4"/>
<evidence type="ECO:0000313" key="5">
    <source>
        <dbReference type="EMBL" id="KAK2141737.1"/>
    </source>
</evidence>
<evidence type="ECO:0000313" key="6">
    <source>
        <dbReference type="Proteomes" id="UP001208570"/>
    </source>
</evidence>
<name>A0AAD9IW94_9ANNE</name>
<evidence type="ECO:0000256" key="2">
    <source>
        <dbReference type="ARBA" id="ARBA00023235"/>
    </source>
</evidence>
<evidence type="ECO:0000256" key="1">
    <source>
        <dbReference type="ARBA" id="ARBA00022723"/>
    </source>
</evidence>
<accession>A0AAD9IW94</accession>
<organism evidence="5 6">
    <name type="scientific">Paralvinella palmiformis</name>
    <dbReference type="NCBI Taxonomy" id="53620"/>
    <lineage>
        <taxon>Eukaryota</taxon>
        <taxon>Metazoa</taxon>
        <taxon>Spiralia</taxon>
        <taxon>Lophotrochozoa</taxon>
        <taxon>Annelida</taxon>
        <taxon>Polychaeta</taxon>
        <taxon>Sedentaria</taxon>
        <taxon>Canalipalpata</taxon>
        <taxon>Terebellida</taxon>
        <taxon>Terebelliformia</taxon>
        <taxon>Alvinellidae</taxon>
        <taxon>Paralvinella</taxon>
    </lineage>
</organism>
<dbReference type="GO" id="GO:0009045">
    <property type="term" value="F:xylose isomerase activity"/>
    <property type="evidence" value="ECO:0007669"/>
    <property type="project" value="UniProtKB-EC"/>
</dbReference>
<dbReference type="PRINTS" id="PR00688">
    <property type="entry name" value="XYLOSISMRASE"/>
</dbReference>
<dbReference type="Gene3D" id="3.20.20.150">
    <property type="entry name" value="Divalent-metal-dependent TIM barrel enzymes"/>
    <property type="match status" value="3"/>
</dbReference>
<proteinExistence type="inferred from homology"/>
<sequence length="325" mass="36731">MASSKEYFPAPCIHTLAPLLLPDIPNIPYKPSAGPEETLVFKHYNATELILGKTMEDWLRFSVCFWHTFRGTGLDPFGAPTIQRSWDDGSNSLDNAKRRLRAAFEFMKKLGVTYWTFHDSFYVCLSVVVFWGGREGYQSLLNTDVFAELSHMANFFKMAVEYKKKIGFTGQFLIEPKAKEPTRHQYDYDAMTVIAFLKNFGLDKDFKVVIEQKGIQPGGLNFDAKVRRESTDPQDLFIAHIGAMDAFARGLRNAAKVVEEGVLNTPSQGIPLCTRYMSFDTGLGAKIANGTASLEECEAFIKDNGEPEKKSAKQEHFEAMFNYYV</sequence>
<keyword evidence="4" id="KW-0859">Xylose metabolism</keyword>
<gene>
    <name evidence="5" type="ORF">LSH36_1050g00046</name>
</gene>
<reference evidence="5" key="1">
    <citation type="journal article" date="2023" name="Mol. Biol. Evol.">
        <title>Third-Generation Sequencing Reveals the Adaptive Role of the Epigenome in Three Deep-Sea Polychaetes.</title>
        <authorList>
            <person name="Perez M."/>
            <person name="Aroh O."/>
            <person name="Sun Y."/>
            <person name="Lan Y."/>
            <person name="Juniper S.K."/>
            <person name="Young C.R."/>
            <person name="Angers B."/>
            <person name="Qian P.Y."/>
        </authorList>
    </citation>
    <scope>NUCLEOTIDE SEQUENCE</scope>
    <source>
        <strain evidence="5">P08H-3</strain>
    </source>
</reference>
<comment type="catalytic activity">
    <reaction evidence="4">
        <text>alpha-D-xylose = alpha-D-xylulofuranose</text>
        <dbReference type="Rhea" id="RHEA:22816"/>
        <dbReference type="ChEBI" id="CHEBI:28518"/>
        <dbReference type="ChEBI" id="CHEBI:188998"/>
        <dbReference type="EC" id="5.3.1.5"/>
    </reaction>
</comment>
<dbReference type="SUPFAM" id="SSF51658">
    <property type="entry name" value="Xylose isomerase-like"/>
    <property type="match status" value="1"/>
</dbReference>
<comment type="similarity">
    <text evidence="4">Belongs to the xylose isomerase family.</text>
</comment>
<evidence type="ECO:0000256" key="4">
    <source>
        <dbReference type="RuleBase" id="RU000609"/>
    </source>
</evidence>
<dbReference type="EMBL" id="JAODUP010001050">
    <property type="protein sequence ID" value="KAK2141737.1"/>
    <property type="molecule type" value="Genomic_DNA"/>
</dbReference>
<protein>
    <recommendedName>
        <fullName evidence="4">Xylose isomerase</fullName>
        <ecNumber evidence="4">5.3.1.5</ecNumber>
    </recommendedName>
</protein>
<keyword evidence="6" id="KW-1185">Reference proteome</keyword>
<keyword evidence="1 4" id="KW-0479">Metal-binding</keyword>
<evidence type="ECO:0000256" key="3">
    <source>
        <dbReference type="ARBA" id="ARBA00023277"/>
    </source>
</evidence>
<dbReference type="PANTHER" id="PTHR48306">
    <property type="entry name" value="XYLOSE ISOMERASE"/>
    <property type="match status" value="1"/>
</dbReference>
<dbReference type="GO" id="GO:0042732">
    <property type="term" value="P:D-xylose metabolic process"/>
    <property type="evidence" value="ECO:0007669"/>
    <property type="project" value="UniProtKB-KW"/>
</dbReference>
<dbReference type="InterPro" id="IPR001998">
    <property type="entry name" value="Xylose_isomerase"/>
</dbReference>